<dbReference type="AlphaFoldDB" id="A0A918MNS7"/>
<dbReference type="InterPro" id="IPR043605">
    <property type="entry name" value="DUF883_C"/>
</dbReference>
<comment type="caution">
    <text evidence="4">The sequence shown here is derived from an EMBL/GenBank/DDBJ whole genome shotgun (WGS) entry which is preliminary data.</text>
</comment>
<dbReference type="EMBL" id="BMYQ01000012">
    <property type="protein sequence ID" value="GGW40406.1"/>
    <property type="molecule type" value="Genomic_DNA"/>
</dbReference>
<evidence type="ECO:0000256" key="2">
    <source>
        <dbReference type="SAM" id="Phobius"/>
    </source>
</evidence>
<name>A0A918MNS7_9RHOB</name>
<proteinExistence type="predicted"/>
<keyword evidence="5" id="KW-1185">Reference proteome</keyword>
<organism evidence="4 5">
    <name type="scientific">Gemmobacter lanyuensis</name>
    <dbReference type="NCBI Taxonomy" id="1054497"/>
    <lineage>
        <taxon>Bacteria</taxon>
        <taxon>Pseudomonadati</taxon>
        <taxon>Pseudomonadota</taxon>
        <taxon>Alphaproteobacteria</taxon>
        <taxon>Rhodobacterales</taxon>
        <taxon>Paracoccaceae</taxon>
        <taxon>Gemmobacter</taxon>
    </lineage>
</organism>
<sequence length="116" mass="11953">MANSTTQKIADTAEETAAAMGATAQKADLEAQMAELRKDLARIAETLAGIGSAGGAVLTDAVKAEAERLRVQGAAAAHSAELRMDECRAYVRSNPFTALGIAAGAGLLFGMLFGRR</sequence>
<dbReference type="RefSeq" id="WP_189634784.1">
    <property type="nucleotide sequence ID" value="NZ_BMYQ01000012.1"/>
</dbReference>
<feature type="transmembrane region" description="Helical" evidence="2">
    <location>
        <begin position="96"/>
        <end position="114"/>
    </location>
</feature>
<keyword evidence="2" id="KW-0472">Membrane</keyword>
<dbReference type="Proteomes" id="UP000628984">
    <property type="component" value="Unassembled WGS sequence"/>
</dbReference>
<feature type="domain" description="DUF883" evidence="3">
    <location>
        <begin position="90"/>
        <end position="116"/>
    </location>
</feature>
<evidence type="ECO:0000313" key="5">
    <source>
        <dbReference type="Proteomes" id="UP000628984"/>
    </source>
</evidence>
<evidence type="ECO:0000313" key="4">
    <source>
        <dbReference type="EMBL" id="GGW40406.1"/>
    </source>
</evidence>
<reference evidence="4" key="1">
    <citation type="journal article" date="2014" name="Int. J. Syst. Evol. Microbiol.">
        <title>Complete genome sequence of Corynebacterium casei LMG S-19264T (=DSM 44701T), isolated from a smear-ripened cheese.</title>
        <authorList>
            <consortium name="US DOE Joint Genome Institute (JGI-PGF)"/>
            <person name="Walter F."/>
            <person name="Albersmeier A."/>
            <person name="Kalinowski J."/>
            <person name="Ruckert C."/>
        </authorList>
    </citation>
    <scope>NUCLEOTIDE SEQUENCE</scope>
    <source>
        <strain evidence="4">KCTC 23714</strain>
    </source>
</reference>
<protein>
    <recommendedName>
        <fullName evidence="3">DUF883 domain-containing protein</fullName>
    </recommendedName>
</protein>
<reference evidence="4" key="2">
    <citation type="submission" date="2020-09" db="EMBL/GenBank/DDBJ databases">
        <authorList>
            <person name="Sun Q."/>
            <person name="Kim S."/>
        </authorList>
    </citation>
    <scope>NUCLEOTIDE SEQUENCE</scope>
    <source>
        <strain evidence="4">KCTC 23714</strain>
    </source>
</reference>
<gene>
    <name evidence="4" type="ORF">GCM10011452_30980</name>
</gene>
<accession>A0A918MNS7</accession>
<evidence type="ECO:0000259" key="3">
    <source>
        <dbReference type="Pfam" id="PF19029"/>
    </source>
</evidence>
<keyword evidence="2" id="KW-1133">Transmembrane helix</keyword>
<keyword evidence="2" id="KW-0812">Transmembrane</keyword>
<dbReference type="Pfam" id="PF19029">
    <property type="entry name" value="DUF883_C"/>
    <property type="match status" value="1"/>
</dbReference>
<feature type="coiled-coil region" evidence="1">
    <location>
        <begin position="19"/>
        <end position="46"/>
    </location>
</feature>
<evidence type="ECO:0000256" key="1">
    <source>
        <dbReference type="SAM" id="Coils"/>
    </source>
</evidence>
<keyword evidence="1" id="KW-0175">Coiled coil</keyword>